<name>A0A518XCB7_9GAMM</name>
<feature type="domain" description="6-phosphogluconate dehydrogenase NADP-binding" evidence="5">
    <location>
        <begin position="46"/>
        <end position="203"/>
    </location>
</feature>
<dbReference type="Pfam" id="PF03446">
    <property type="entry name" value="NAD_binding_2"/>
    <property type="match status" value="1"/>
</dbReference>
<dbReference type="GO" id="GO:0050661">
    <property type="term" value="F:NADP binding"/>
    <property type="evidence" value="ECO:0007669"/>
    <property type="project" value="InterPro"/>
</dbReference>
<dbReference type="SUPFAM" id="SSF51735">
    <property type="entry name" value="NAD(P)-binding Rossmann-fold domains"/>
    <property type="match status" value="1"/>
</dbReference>
<keyword evidence="2" id="KW-0520">NAD</keyword>
<evidence type="ECO:0000313" key="7">
    <source>
        <dbReference type="EMBL" id="QDY41864.1"/>
    </source>
</evidence>
<reference evidence="7 8" key="1">
    <citation type="submission" date="2018-10" db="EMBL/GenBank/DDBJ databases">
        <title>Genome Sequencing of Pantoea dispersa DSM 32899.</title>
        <authorList>
            <person name="Nawrath M."/>
            <person name="Ottenheim C."/>
            <person name="Wilm A."/>
            <person name="Zimmermann W."/>
            <person name="Wu J.C."/>
        </authorList>
    </citation>
    <scope>NUCLEOTIDE SEQUENCE [LARGE SCALE GENOMIC DNA]</scope>
    <source>
        <strain evidence="7 8">DSM 32899</strain>
    </source>
</reference>
<dbReference type="InterPro" id="IPR013328">
    <property type="entry name" value="6PGD_dom2"/>
</dbReference>
<proteinExistence type="predicted"/>
<organism evidence="7 8">
    <name type="scientific">Candidatus Pantoea soli</name>
    <dbReference type="NCBI Taxonomy" id="3098669"/>
    <lineage>
        <taxon>Bacteria</taxon>
        <taxon>Pseudomonadati</taxon>
        <taxon>Pseudomonadota</taxon>
        <taxon>Gammaproteobacteria</taxon>
        <taxon>Enterobacterales</taxon>
        <taxon>Erwiniaceae</taxon>
        <taxon>Pantoea</taxon>
    </lineage>
</organism>
<dbReference type="PANTHER" id="PTHR43580">
    <property type="entry name" value="OXIDOREDUCTASE GLYR1-RELATED"/>
    <property type="match status" value="1"/>
</dbReference>
<dbReference type="GO" id="GO:0016616">
    <property type="term" value="F:oxidoreductase activity, acting on the CH-OH group of donors, NAD or NADP as acceptor"/>
    <property type="evidence" value="ECO:0007669"/>
    <property type="project" value="UniProtKB-ARBA"/>
</dbReference>
<keyword evidence="1" id="KW-0560">Oxidoreductase</keyword>
<dbReference type="KEGG" id="pdis:D8B20_08150"/>
<evidence type="ECO:0000259" key="6">
    <source>
        <dbReference type="Pfam" id="PF14833"/>
    </source>
</evidence>
<dbReference type="InterPro" id="IPR036291">
    <property type="entry name" value="NAD(P)-bd_dom_sf"/>
</dbReference>
<feature type="region of interest" description="Disordered" evidence="4">
    <location>
        <begin position="1"/>
        <end position="20"/>
    </location>
</feature>
<dbReference type="InterPro" id="IPR006115">
    <property type="entry name" value="6PGDH_NADP-bd"/>
</dbReference>
<evidence type="ECO:0000256" key="1">
    <source>
        <dbReference type="ARBA" id="ARBA00023002"/>
    </source>
</evidence>
<evidence type="ECO:0000256" key="2">
    <source>
        <dbReference type="ARBA" id="ARBA00023027"/>
    </source>
</evidence>
<dbReference type="SUPFAM" id="SSF48179">
    <property type="entry name" value="6-phosphogluconate dehydrogenase C-terminal domain-like"/>
    <property type="match status" value="1"/>
</dbReference>
<dbReference type="InterPro" id="IPR051265">
    <property type="entry name" value="HIBADH-related_NP60_sf"/>
</dbReference>
<protein>
    <submittedName>
        <fullName evidence="7">NAD(P)-dependent oxidoreductase</fullName>
    </submittedName>
</protein>
<evidence type="ECO:0000256" key="3">
    <source>
        <dbReference type="PIRSR" id="PIRSR000103-1"/>
    </source>
</evidence>
<dbReference type="Proteomes" id="UP000319411">
    <property type="component" value="Chromosome"/>
</dbReference>
<dbReference type="PIRSF" id="PIRSF000103">
    <property type="entry name" value="HIBADH"/>
    <property type="match status" value="1"/>
</dbReference>
<dbReference type="OrthoDB" id="9786703at2"/>
<keyword evidence="8" id="KW-1185">Reference proteome</keyword>
<dbReference type="PANTHER" id="PTHR43580:SF2">
    <property type="entry name" value="CYTOKINE-LIKE NUCLEAR FACTOR N-PAC"/>
    <property type="match status" value="1"/>
</dbReference>
<dbReference type="Gene3D" id="1.10.1040.10">
    <property type="entry name" value="N-(1-d-carboxylethyl)-l-norvaline Dehydrogenase, domain 2"/>
    <property type="match status" value="1"/>
</dbReference>
<sequence length="326" mass="34471">MTEPGPPGEKRVPAHRRPGRGGKILSVWHISQKAYEGVRMSQQPVVAVLGLGAMGHAFAANLLKKGFTVRGWNRTRAKGEDLCRAGLTLADSAAGAVEGADVVIAMLADGDTTRQTLQAASDALKQGATLAQMGTIGVDATDALIAELQQRRPDVLYIDAPVSGTKAPAENAQILVLASGDRDRAQAAEQVFAAIGKGTQWLGEAGASSRMKLVVNSWLIGLMQSLAESTRLAEAFGFSTADLWQVLDGGPLAVPYAKMKLDMIAGGDFTPQMHLLWALKDAKLALDAAGDTRLPALENIAEVWQQAVDAGYGEQDLAAVYAYLKR</sequence>
<dbReference type="EMBL" id="CP032702">
    <property type="protein sequence ID" value="QDY41864.1"/>
    <property type="molecule type" value="Genomic_DNA"/>
</dbReference>
<dbReference type="Gene3D" id="3.40.50.720">
    <property type="entry name" value="NAD(P)-binding Rossmann-like Domain"/>
    <property type="match status" value="1"/>
</dbReference>
<dbReference type="Pfam" id="PF14833">
    <property type="entry name" value="NAD_binding_11"/>
    <property type="match status" value="1"/>
</dbReference>
<dbReference type="InterPro" id="IPR008927">
    <property type="entry name" value="6-PGluconate_DH-like_C_sf"/>
</dbReference>
<dbReference type="AlphaFoldDB" id="A0A518XCB7"/>
<evidence type="ECO:0000256" key="4">
    <source>
        <dbReference type="SAM" id="MobiDB-lite"/>
    </source>
</evidence>
<dbReference type="GO" id="GO:0051287">
    <property type="term" value="F:NAD binding"/>
    <property type="evidence" value="ECO:0007669"/>
    <property type="project" value="InterPro"/>
</dbReference>
<gene>
    <name evidence="7" type="ORF">D8B20_08150</name>
</gene>
<feature type="domain" description="3-hydroxyisobutyrate dehydrogenase-like NAD-binding" evidence="6">
    <location>
        <begin position="206"/>
        <end position="323"/>
    </location>
</feature>
<dbReference type="InterPro" id="IPR029154">
    <property type="entry name" value="HIBADH-like_NADP-bd"/>
</dbReference>
<dbReference type="InterPro" id="IPR015815">
    <property type="entry name" value="HIBADH-related"/>
</dbReference>
<feature type="active site" evidence="3">
    <location>
        <position position="212"/>
    </location>
</feature>
<accession>A0A518XCB7</accession>
<evidence type="ECO:0000259" key="5">
    <source>
        <dbReference type="Pfam" id="PF03446"/>
    </source>
</evidence>
<evidence type="ECO:0000313" key="8">
    <source>
        <dbReference type="Proteomes" id="UP000319411"/>
    </source>
</evidence>